<dbReference type="STRING" id="1855912.LuPra_02337"/>
<dbReference type="EC" id="3.5.4.33" evidence="4"/>
<dbReference type="AlphaFoldDB" id="A0A143PMW9"/>
<evidence type="ECO:0000256" key="2">
    <source>
        <dbReference type="ARBA" id="ARBA00022833"/>
    </source>
</evidence>
<evidence type="ECO:0000313" key="4">
    <source>
        <dbReference type="EMBL" id="AMY09124.1"/>
    </source>
</evidence>
<dbReference type="PROSITE" id="PS51747">
    <property type="entry name" value="CYT_DCMP_DEAMINASES_2"/>
    <property type="match status" value="1"/>
</dbReference>
<keyword evidence="5" id="KW-1185">Reference proteome</keyword>
<dbReference type="Pfam" id="PF00383">
    <property type="entry name" value="dCMP_cyt_deam_1"/>
    <property type="match status" value="1"/>
</dbReference>
<keyword evidence="4" id="KW-0378">Hydrolase</keyword>
<sequence length="133" mass="13894">MTDADALARCDALAQIAASQGESPVGSAVVLGDAIIGEGVEAAKARHDVTCHAEVEAIRAAVATHGRDLSAATLYTTHEPCLLCSYVIRHHRIARVVIRHAVPDVGGATSRLPVLTTTDVASWGPPPVINWIT</sequence>
<dbReference type="InterPro" id="IPR016192">
    <property type="entry name" value="APOBEC/CMP_deaminase_Zn-bd"/>
</dbReference>
<evidence type="ECO:0000259" key="3">
    <source>
        <dbReference type="PROSITE" id="PS51747"/>
    </source>
</evidence>
<dbReference type="GO" id="GO:0008270">
    <property type="term" value="F:zinc ion binding"/>
    <property type="evidence" value="ECO:0007669"/>
    <property type="project" value="InterPro"/>
</dbReference>
<dbReference type="PANTHER" id="PTHR11079">
    <property type="entry name" value="CYTOSINE DEAMINASE FAMILY MEMBER"/>
    <property type="match status" value="1"/>
</dbReference>
<dbReference type="GO" id="GO:0052717">
    <property type="term" value="F:tRNA-specific adenosine-34 deaminase activity"/>
    <property type="evidence" value="ECO:0007669"/>
    <property type="project" value="UniProtKB-EC"/>
</dbReference>
<dbReference type="SUPFAM" id="SSF53927">
    <property type="entry name" value="Cytidine deaminase-like"/>
    <property type="match status" value="1"/>
</dbReference>
<gene>
    <name evidence="4" type="primary">tadA_2</name>
    <name evidence="4" type="ORF">LuPra_02337</name>
</gene>
<protein>
    <submittedName>
        <fullName evidence="4">tRNA-specific adenosine deaminase</fullName>
        <ecNumber evidence="4">3.5.4.33</ecNumber>
    </submittedName>
</protein>
<name>A0A143PMW9_LUTPR</name>
<reference evidence="4 5" key="1">
    <citation type="journal article" date="2016" name="Genome Announc.">
        <title>First Complete Genome Sequence of a Subdivision 6 Acidobacterium Strain.</title>
        <authorList>
            <person name="Huang S."/>
            <person name="Vieira S."/>
            <person name="Bunk B."/>
            <person name="Riedel T."/>
            <person name="Sproer C."/>
            <person name="Overmann J."/>
        </authorList>
    </citation>
    <scope>NUCLEOTIDE SEQUENCE [LARGE SCALE GENOMIC DNA]</scope>
    <source>
        <strain evidence="5">DSM 100886 HEG_-6_39</strain>
    </source>
</reference>
<dbReference type="InterPro" id="IPR002125">
    <property type="entry name" value="CMP_dCMP_dom"/>
</dbReference>
<dbReference type="EMBL" id="CP015136">
    <property type="protein sequence ID" value="AMY09124.1"/>
    <property type="molecule type" value="Genomic_DNA"/>
</dbReference>
<dbReference type="InterPro" id="IPR016193">
    <property type="entry name" value="Cytidine_deaminase-like"/>
</dbReference>
<dbReference type="RefSeq" id="WP_110170900.1">
    <property type="nucleotide sequence ID" value="NZ_CP015136.1"/>
</dbReference>
<dbReference type="OrthoDB" id="9802676at2"/>
<keyword evidence="1" id="KW-0479">Metal-binding</keyword>
<dbReference type="PROSITE" id="PS00903">
    <property type="entry name" value="CYT_DCMP_DEAMINASES_1"/>
    <property type="match status" value="1"/>
</dbReference>
<keyword evidence="2" id="KW-0862">Zinc</keyword>
<reference evidence="5" key="2">
    <citation type="submission" date="2016-04" db="EMBL/GenBank/DDBJ databases">
        <title>First Complete Genome Sequence of a Subdivision 6 Acidobacterium.</title>
        <authorList>
            <person name="Huang S."/>
            <person name="Vieira S."/>
            <person name="Bunk B."/>
            <person name="Riedel T."/>
            <person name="Sproeer C."/>
            <person name="Overmann J."/>
        </authorList>
    </citation>
    <scope>NUCLEOTIDE SEQUENCE [LARGE SCALE GENOMIC DNA]</scope>
    <source>
        <strain evidence="5">DSM 100886 HEG_-6_39</strain>
    </source>
</reference>
<organism evidence="4 5">
    <name type="scientific">Luteitalea pratensis</name>
    <dbReference type="NCBI Taxonomy" id="1855912"/>
    <lineage>
        <taxon>Bacteria</taxon>
        <taxon>Pseudomonadati</taxon>
        <taxon>Acidobacteriota</taxon>
        <taxon>Vicinamibacteria</taxon>
        <taxon>Vicinamibacterales</taxon>
        <taxon>Vicinamibacteraceae</taxon>
        <taxon>Luteitalea</taxon>
    </lineage>
</organism>
<dbReference type="KEGG" id="abac:LuPra_02337"/>
<accession>A0A143PMW9</accession>
<dbReference type="Gene3D" id="3.40.140.10">
    <property type="entry name" value="Cytidine Deaminase, domain 2"/>
    <property type="match status" value="1"/>
</dbReference>
<proteinExistence type="predicted"/>
<dbReference type="Proteomes" id="UP000076079">
    <property type="component" value="Chromosome"/>
</dbReference>
<dbReference type="CDD" id="cd01285">
    <property type="entry name" value="nucleoside_deaminase"/>
    <property type="match status" value="1"/>
</dbReference>
<evidence type="ECO:0000313" key="5">
    <source>
        <dbReference type="Proteomes" id="UP000076079"/>
    </source>
</evidence>
<evidence type="ECO:0000256" key="1">
    <source>
        <dbReference type="ARBA" id="ARBA00022723"/>
    </source>
</evidence>
<dbReference type="PANTHER" id="PTHR11079:SF162">
    <property type="entry name" value="RIBOFLAVIN BIOSYNTHESIS PROTEIN PYRD, CHLOROPLASTIC"/>
    <property type="match status" value="1"/>
</dbReference>
<feature type="domain" description="CMP/dCMP-type deaminase" evidence="3">
    <location>
        <begin position="1"/>
        <end position="112"/>
    </location>
</feature>